<name>A0A2W4XGP0_9CYAN</name>
<reference evidence="3" key="1">
    <citation type="submission" date="2018-04" db="EMBL/GenBank/DDBJ databases">
        <authorList>
            <person name="Cornet L."/>
        </authorList>
    </citation>
    <scope>NUCLEOTIDE SEQUENCE [LARGE SCALE GENOMIC DNA]</scope>
</reference>
<gene>
    <name evidence="2" type="ORF">DCF17_19640</name>
</gene>
<dbReference type="PANTHER" id="PTHR36109">
    <property type="entry name" value="MEMBRANE PROTEIN-RELATED"/>
    <property type="match status" value="1"/>
</dbReference>
<evidence type="ECO:0000313" key="2">
    <source>
        <dbReference type="EMBL" id="PZO35011.1"/>
    </source>
</evidence>
<dbReference type="EMBL" id="QBMN01000188">
    <property type="protein sequence ID" value="PZO35011.1"/>
    <property type="molecule type" value="Genomic_DNA"/>
</dbReference>
<organism evidence="2 3">
    <name type="scientific">Shackletoniella antarctica</name>
    <dbReference type="NCBI Taxonomy" id="268115"/>
    <lineage>
        <taxon>Bacteria</taxon>
        <taxon>Bacillati</taxon>
        <taxon>Cyanobacteriota</taxon>
        <taxon>Cyanophyceae</taxon>
        <taxon>Oculatellales</taxon>
        <taxon>Oculatellaceae</taxon>
        <taxon>Shackletoniella</taxon>
    </lineage>
</organism>
<keyword evidence="1" id="KW-0812">Transmembrane</keyword>
<sequence>MNYLVAVLDNRIKAEEAYNALEDASLPKDNIDILGKGFKTADEYGLIDPADEAWKQTRLMMLWLVPFGFGAGFTFNIITGLETFTWTGQLGNQIIGGLLGTIGGAMGAFLIGGGVGVAIGGGDALSYRNRLSEGKFVVVVRGSEALVRQATPILRQFRPETIQGYSGS</sequence>
<dbReference type="Proteomes" id="UP000249081">
    <property type="component" value="Unassembled WGS sequence"/>
</dbReference>
<comment type="caution">
    <text evidence="2">The sequence shown here is derived from an EMBL/GenBank/DDBJ whole genome shotgun (WGS) entry which is preliminary data.</text>
</comment>
<evidence type="ECO:0008006" key="4">
    <source>
        <dbReference type="Google" id="ProtNLM"/>
    </source>
</evidence>
<feature type="transmembrane region" description="Helical" evidence="1">
    <location>
        <begin position="98"/>
        <end position="120"/>
    </location>
</feature>
<feature type="transmembrane region" description="Helical" evidence="1">
    <location>
        <begin position="59"/>
        <end position="78"/>
    </location>
</feature>
<dbReference type="PANTHER" id="PTHR36109:SF1">
    <property type="entry name" value="SLR0613 PROTEIN"/>
    <property type="match status" value="1"/>
</dbReference>
<protein>
    <recommendedName>
        <fullName evidence="4">DUF1269 domain-containing protein</fullName>
    </recommendedName>
</protein>
<proteinExistence type="predicted"/>
<reference evidence="2 3" key="2">
    <citation type="submission" date="2018-06" db="EMBL/GenBank/DDBJ databases">
        <title>Metagenomic assembly of (sub)arctic Cyanobacteria and their associated microbiome from non-axenic cultures.</title>
        <authorList>
            <person name="Baurain D."/>
        </authorList>
    </citation>
    <scope>NUCLEOTIDE SEQUENCE [LARGE SCALE GENOMIC DNA]</scope>
    <source>
        <strain evidence="2">ULC041bin1</strain>
    </source>
</reference>
<evidence type="ECO:0000313" key="3">
    <source>
        <dbReference type="Proteomes" id="UP000249081"/>
    </source>
</evidence>
<evidence type="ECO:0000256" key="1">
    <source>
        <dbReference type="SAM" id="Phobius"/>
    </source>
</evidence>
<dbReference type="AlphaFoldDB" id="A0A2W4XGP0"/>
<keyword evidence="1" id="KW-0472">Membrane</keyword>
<keyword evidence="1" id="KW-1133">Transmembrane helix</keyword>
<accession>A0A2W4XGP0</accession>
<dbReference type="InterPro" id="IPR052948">
    <property type="entry name" value="Low_temp-induced_all0457"/>
</dbReference>